<sequence>MTSKSTLLFNVLGIIGLGVCLGGITTWVMTGGLDVQGFLASSLLFCLAGGTFYGLWRWSGRERWLGRVIIAAFLVRLMLGVGLTLGLPHWGYDTPQQNLGYLYYDAFRRDQEAWALATSSEPVLSALGGRYVSDQYGGMLAVSALVYRYLSPEQHRPWLILILTAWAGVIGLPFLARALKREVFQRSRHLAVMILAFYPEALFLAASQMRDPFLIAFGSVILWALWDQESRLQTRIGGGLLALGVMGVFSWLAAGVWLLVLLSGGLIFYLARLKVKRGWQWVGIGLGVLVILGLVAFGGWLERVALWDAYLTQRGSGWVQKLLGELPTFLELPFIVAYGVFQPVLPGAIFDPSLPVWNAISTLRALGWYAVLPFLFYAPWALRHVREHSWRFVLLWLIGLAWGWTILASLRAGGDLWDNPRYRAMLLPTFALTVAWVYYLARGARDPWLGRWLTVEGMGLIFFTEWYVSRTYRVLPRLPFWVMVGAIVSLASLILIGGWWWDRRQAKRVDSLEDQPPES</sequence>
<feature type="transmembrane region" description="Helical" evidence="1">
    <location>
        <begin position="361"/>
        <end position="380"/>
    </location>
</feature>
<evidence type="ECO:0000256" key="1">
    <source>
        <dbReference type="SAM" id="Phobius"/>
    </source>
</evidence>
<feature type="transmembrane region" description="Helical" evidence="1">
    <location>
        <begin position="7"/>
        <end position="29"/>
    </location>
</feature>
<evidence type="ECO:0008006" key="4">
    <source>
        <dbReference type="Google" id="ProtNLM"/>
    </source>
</evidence>
<proteinExistence type="predicted"/>
<feature type="transmembrane region" description="Helical" evidence="1">
    <location>
        <begin position="68"/>
        <end position="90"/>
    </location>
</feature>
<protein>
    <recommendedName>
        <fullName evidence="4">Glycosyltransferase RgtA/B/C/D-like domain-containing protein</fullName>
    </recommendedName>
</protein>
<feature type="transmembrane region" description="Helical" evidence="1">
    <location>
        <begin position="480"/>
        <end position="501"/>
    </location>
</feature>
<feature type="transmembrane region" description="Helical" evidence="1">
    <location>
        <begin position="35"/>
        <end position="56"/>
    </location>
</feature>
<name>A0ABU3NN17_9CHLR</name>
<feature type="transmembrane region" description="Helical" evidence="1">
    <location>
        <begin position="392"/>
        <end position="410"/>
    </location>
</feature>
<feature type="transmembrane region" description="Helical" evidence="1">
    <location>
        <begin position="240"/>
        <end position="269"/>
    </location>
</feature>
<dbReference type="EMBL" id="JAUHMF010000001">
    <property type="protein sequence ID" value="MDT8897362.1"/>
    <property type="molecule type" value="Genomic_DNA"/>
</dbReference>
<feature type="transmembrane region" description="Helical" evidence="1">
    <location>
        <begin position="158"/>
        <end position="176"/>
    </location>
</feature>
<evidence type="ECO:0000313" key="2">
    <source>
        <dbReference type="EMBL" id="MDT8897362.1"/>
    </source>
</evidence>
<dbReference type="Proteomes" id="UP001254165">
    <property type="component" value="Unassembled WGS sequence"/>
</dbReference>
<organism evidence="2 3">
    <name type="scientific">Thermanaerothrix solaris</name>
    <dbReference type="NCBI Taxonomy" id="3058434"/>
    <lineage>
        <taxon>Bacteria</taxon>
        <taxon>Bacillati</taxon>
        <taxon>Chloroflexota</taxon>
        <taxon>Anaerolineae</taxon>
        <taxon>Anaerolineales</taxon>
        <taxon>Anaerolineaceae</taxon>
        <taxon>Thermanaerothrix</taxon>
    </lineage>
</organism>
<keyword evidence="1" id="KW-0472">Membrane</keyword>
<keyword evidence="3" id="KW-1185">Reference proteome</keyword>
<evidence type="ECO:0000313" key="3">
    <source>
        <dbReference type="Proteomes" id="UP001254165"/>
    </source>
</evidence>
<dbReference type="RefSeq" id="WP_315624015.1">
    <property type="nucleotide sequence ID" value="NZ_JAUHMF010000001.1"/>
</dbReference>
<accession>A0ABU3NN17</accession>
<keyword evidence="1" id="KW-0812">Transmembrane</keyword>
<feature type="transmembrane region" description="Helical" evidence="1">
    <location>
        <begin position="448"/>
        <end position="468"/>
    </location>
</feature>
<gene>
    <name evidence="2" type="ORF">QYE77_03720</name>
</gene>
<comment type="caution">
    <text evidence="2">The sequence shown here is derived from an EMBL/GenBank/DDBJ whole genome shotgun (WGS) entry which is preliminary data.</text>
</comment>
<feature type="transmembrane region" description="Helical" evidence="1">
    <location>
        <begin position="188"/>
        <end position="206"/>
    </location>
</feature>
<feature type="transmembrane region" description="Helical" evidence="1">
    <location>
        <begin position="422"/>
        <end position="441"/>
    </location>
</feature>
<reference evidence="2 3" key="1">
    <citation type="submission" date="2023-07" db="EMBL/GenBank/DDBJ databases">
        <title>Novel species of Thermanaerothrix with wide hydrolytic capabilities.</title>
        <authorList>
            <person name="Zayulina K.S."/>
            <person name="Podosokorskaya O.A."/>
            <person name="Elcheninov A.G."/>
        </authorList>
    </citation>
    <scope>NUCLEOTIDE SEQUENCE [LARGE SCALE GENOMIC DNA]</scope>
    <source>
        <strain evidence="2 3">4228-RoL</strain>
    </source>
</reference>
<keyword evidence="1" id="KW-1133">Transmembrane helix</keyword>
<feature type="transmembrane region" description="Helical" evidence="1">
    <location>
        <begin position="281"/>
        <end position="301"/>
    </location>
</feature>